<proteinExistence type="predicted"/>
<reference evidence="2" key="1">
    <citation type="submission" date="2020-03" db="EMBL/GenBank/DDBJ databases">
        <title>The deep terrestrial virosphere.</title>
        <authorList>
            <person name="Holmfeldt K."/>
            <person name="Nilsson E."/>
            <person name="Simone D."/>
            <person name="Lopez-Fernandez M."/>
            <person name="Wu X."/>
            <person name="de Brujin I."/>
            <person name="Lundin D."/>
            <person name="Andersson A."/>
            <person name="Bertilsson S."/>
            <person name="Dopson M."/>
        </authorList>
    </citation>
    <scope>NUCLEOTIDE SEQUENCE</scope>
    <source>
        <strain evidence="1">MM415A01866</strain>
        <strain evidence="2">MM415B02635</strain>
    </source>
</reference>
<accession>A0A6M3L6V6</accession>
<sequence>MKQKLYYTVDIVRATPMSEKQFSKGPVFTDREGFCLKRKGRLGRHWMPAKDFHSLYKEVE</sequence>
<organism evidence="2">
    <name type="scientific">viral metagenome</name>
    <dbReference type="NCBI Taxonomy" id="1070528"/>
    <lineage>
        <taxon>unclassified sequences</taxon>
        <taxon>metagenomes</taxon>
        <taxon>organismal metagenomes</taxon>
    </lineage>
</organism>
<dbReference type="EMBL" id="MT142815">
    <property type="protein sequence ID" value="QJA88975.1"/>
    <property type="molecule type" value="Genomic_DNA"/>
</dbReference>
<protein>
    <submittedName>
        <fullName evidence="2">Uncharacterized protein</fullName>
    </submittedName>
</protein>
<evidence type="ECO:0000313" key="2">
    <source>
        <dbReference type="EMBL" id="QJA88975.1"/>
    </source>
</evidence>
<evidence type="ECO:0000313" key="1">
    <source>
        <dbReference type="EMBL" id="QJA75124.1"/>
    </source>
</evidence>
<gene>
    <name evidence="1" type="ORF">MM415A01866_0010</name>
    <name evidence="2" type="ORF">MM415B02635_0014</name>
</gene>
<dbReference type="AlphaFoldDB" id="A0A6M3L6V6"/>
<dbReference type="EMBL" id="MT142142">
    <property type="protein sequence ID" value="QJA75124.1"/>
    <property type="molecule type" value="Genomic_DNA"/>
</dbReference>
<name>A0A6M3L6V6_9ZZZZ</name>